<organism evidence="2 3">
    <name type="scientific">Candidozyma pseudohaemuli</name>
    <dbReference type="NCBI Taxonomy" id="418784"/>
    <lineage>
        <taxon>Eukaryota</taxon>
        <taxon>Fungi</taxon>
        <taxon>Dikarya</taxon>
        <taxon>Ascomycota</taxon>
        <taxon>Saccharomycotina</taxon>
        <taxon>Pichiomycetes</taxon>
        <taxon>Metschnikowiaceae</taxon>
        <taxon>Candidozyma</taxon>
    </lineage>
</organism>
<reference evidence="2 3" key="1">
    <citation type="submission" date="2018-03" db="EMBL/GenBank/DDBJ databases">
        <title>Candida pseudohaemulonii genome assembly and annotation.</title>
        <authorList>
            <person name="Munoz J.F."/>
            <person name="Gade L.G."/>
            <person name="Chow N.A."/>
            <person name="Litvintseva A.P."/>
            <person name="Loparev V.N."/>
            <person name="Cuomo C.A."/>
        </authorList>
    </citation>
    <scope>NUCLEOTIDE SEQUENCE [LARGE SCALE GENOMIC DNA]</scope>
    <source>
        <strain evidence="2 3">B12108</strain>
    </source>
</reference>
<dbReference type="VEuPathDB" id="FungiDB:C7M61_002998"/>
<name>A0A2P7YP57_9ASCO</name>
<dbReference type="RefSeq" id="XP_024713264.1">
    <property type="nucleotide sequence ID" value="XM_024858354.1"/>
</dbReference>
<keyword evidence="3" id="KW-1185">Reference proteome</keyword>
<feature type="region of interest" description="Disordered" evidence="1">
    <location>
        <begin position="118"/>
        <end position="139"/>
    </location>
</feature>
<dbReference type="OrthoDB" id="10626174at2759"/>
<evidence type="ECO:0000313" key="2">
    <source>
        <dbReference type="EMBL" id="PSK37754.1"/>
    </source>
</evidence>
<feature type="compositionally biased region" description="Basic and acidic residues" evidence="1">
    <location>
        <begin position="153"/>
        <end position="163"/>
    </location>
</feature>
<feature type="compositionally biased region" description="Polar residues" evidence="1">
    <location>
        <begin position="118"/>
        <end position="134"/>
    </location>
</feature>
<dbReference type="Proteomes" id="UP000241107">
    <property type="component" value="Unassembled WGS sequence"/>
</dbReference>
<sequence>MSSPNSFYWHLEGCYIEQDVLQSVWLSTGELVTADFQKIPISWAPGEFSFFVTQHYYGHQYWNSRVIAQTIYQHKLLLNLENNMKWRAFVENRKASRLSNGISILETSDYQKDVLDGQESSQKLLPTTDETSPDGSPKQKLLQQVSFYPSLHDEAVDKKQNKEKMKRRGFRNAPRRSLRLKNKAKAAKLAAQLFR</sequence>
<accession>A0A2P7YP57</accession>
<dbReference type="EMBL" id="PYFQ01000007">
    <property type="protein sequence ID" value="PSK37754.1"/>
    <property type="molecule type" value="Genomic_DNA"/>
</dbReference>
<proteinExistence type="predicted"/>
<feature type="compositionally biased region" description="Basic residues" evidence="1">
    <location>
        <begin position="164"/>
        <end position="184"/>
    </location>
</feature>
<dbReference type="GeneID" id="36566387"/>
<protein>
    <submittedName>
        <fullName evidence="2">Uncharacterized protein</fullName>
    </submittedName>
</protein>
<evidence type="ECO:0000256" key="1">
    <source>
        <dbReference type="SAM" id="MobiDB-lite"/>
    </source>
</evidence>
<comment type="caution">
    <text evidence="2">The sequence shown here is derived from an EMBL/GenBank/DDBJ whole genome shotgun (WGS) entry which is preliminary data.</text>
</comment>
<dbReference type="AlphaFoldDB" id="A0A2P7YP57"/>
<gene>
    <name evidence="2" type="ORF">C7M61_002998</name>
</gene>
<evidence type="ECO:0000313" key="3">
    <source>
        <dbReference type="Proteomes" id="UP000241107"/>
    </source>
</evidence>
<feature type="region of interest" description="Disordered" evidence="1">
    <location>
        <begin position="153"/>
        <end position="184"/>
    </location>
</feature>